<dbReference type="InterPro" id="IPR022907">
    <property type="entry name" value="VapC_family"/>
</dbReference>
<keyword evidence="1 5" id="KW-1277">Toxin-antitoxin system</keyword>
<evidence type="ECO:0000313" key="8">
    <source>
        <dbReference type="Proteomes" id="UP000076079"/>
    </source>
</evidence>
<dbReference type="EMBL" id="CP015136">
    <property type="protein sequence ID" value="AMY07606.1"/>
    <property type="molecule type" value="Genomic_DNA"/>
</dbReference>
<keyword evidence="4 5" id="KW-0378">Hydrolase</keyword>
<keyword evidence="5" id="KW-0460">Magnesium</keyword>
<dbReference type="CDD" id="cd09854">
    <property type="entry name" value="PIN_VapC-like"/>
    <property type="match status" value="1"/>
</dbReference>
<feature type="binding site" evidence="5">
    <location>
        <position position="5"/>
    </location>
    <ligand>
        <name>Mg(2+)</name>
        <dbReference type="ChEBI" id="CHEBI:18420"/>
    </ligand>
</feature>
<sequence>MILVDSNIPMFLVGATHPNKGAARRLLEQCITRGERLVTDAEVLQEILHRYVAINRRDAIQPAFDALLGVVDHIYPIELGDIERAKALLLGVSPLSARDAVHVAIMQRYEIDRILSFDTGFDTVEWIDRLA</sequence>
<evidence type="ECO:0000256" key="1">
    <source>
        <dbReference type="ARBA" id="ARBA00022649"/>
    </source>
</evidence>
<dbReference type="PANTHER" id="PTHR38826:SF5">
    <property type="entry name" value="RIBONUCLEASE VAPC13"/>
    <property type="match status" value="1"/>
</dbReference>
<dbReference type="Gene3D" id="3.40.50.1010">
    <property type="entry name" value="5'-nuclease"/>
    <property type="match status" value="1"/>
</dbReference>
<dbReference type="InterPro" id="IPR002716">
    <property type="entry name" value="PIN_dom"/>
</dbReference>
<proteinExistence type="inferred from homology"/>
<gene>
    <name evidence="5" type="primary">vapC</name>
    <name evidence="7" type="ORF">LuPra_00780</name>
</gene>
<dbReference type="GO" id="GO:0016787">
    <property type="term" value="F:hydrolase activity"/>
    <property type="evidence" value="ECO:0007669"/>
    <property type="project" value="UniProtKB-KW"/>
</dbReference>
<dbReference type="GO" id="GO:0004540">
    <property type="term" value="F:RNA nuclease activity"/>
    <property type="evidence" value="ECO:0007669"/>
    <property type="project" value="InterPro"/>
</dbReference>
<dbReference type="GO" id="GO:0000287">
    <property type="term" value="F:magnesium ion binding"/>
    <property type="evidence" value="ECO:0007669"/>
    <property type="project" value="UniProtKB-UniRule"/>
</dbReference>
<dbReference type="RefSeq" id="WP_110169538.1">
    <property type="nucleotide sequence ID" value="NZ_CP015136.1"/>
</dbReference>
<evidence type="ECO:0000256" key="5">
    <source>
        <dbReference type="HAMAP-Rule" id="MF_00265"/>
    </source>
</evidence>
<evidence type="ECO:0000256" key="4">
    <source>
        <dbReference type="ARBA" id="ARBA00022801"/>
    </source>
</evidence>
<feature type="binding site" evidence="5">
    <location>
        <position position="99"/>
    </location>
    <ligand>
        <name>Mg(2+)</name>
        <dbReference type="ChEBI" id="CHEBI:18420"/>
    </ligand>
</feature>
<evidence type="ECO:0000256" key="2">
    <source>
        <dbReference type="ARBA" id="ARBA00022722"/>
    </source>
</evidence>
<dbReference type="EC" id="3.1.-.-" evidence="5"/>
<dbReference type="STRING" id="1855912.LuPra_00780"/>
<comment type="function">
    <text evidence="5">Toxic component of a toxin-antitoxin (TA) system. An RNase.</text>
</comment>
<reference evidence="8" key="2">
    <citation type="submission" date="2016-04" db="EMBL/GenBank/DDBJ databases">
        <title>First Complete Genome Sequence of a Subdivision 6 Acidobacterium.</title>
        <authorList>
            <person name="Huang S."/>
            <person name="Vieira S."/>
            <person name="Bunk B."/>
            <person name="Riedel T."/>
            <person name="Sproeer C."/>
            <person name="Overmann J."/>
        </authorList>
    </citation>
    <scope>NUCLEOTIDE SEQUENCE [LARGE SCALE GENOMIC DNA]</scope>
    <source>
        <strain evidence="8">DSM 100886 HEG_-6_39</strain>
    </source>
</reference>
<organism evidence="7 8">
    <name type="scientific">Luteitalea pratensis</name>
    <dbReference type="NCBI Taxonomy" id="1855912"/>
    <lineage>
        <taxon>Bacteria</taxon>
        <taxon>Pseudomonadati</taxon>
        <taxon>Acidobacteriota</taxon>
        <taxon>Vicinamibacteria</taxon>
        <taxon>Vicinamibacterales</taxon>
        <taxon>Vicinamibacteraceae</taxon>
        <taxon>Luteitalea</taxon>
    </lineage>
</organism>
<keyword evidence="2 5" id="KW-0540">Nuclease</keyword>
<dbReference type="InterPro" id="IPR029060">
    <property type="entry name" value="PIN-like_dom_sf"/>
</dbReference>
<comment type="similarity">
    <text evidence="5">Belongs to the PINc/VapC protein family.</text>
</comment>
<feature type="domain" description="PIN" evidence="6">
    <location>
        <begin position="2"/>
        <end position="125"/>
    </location>
</feature>
<accession>A0A143PGR1</accession>
<dbReference type="AlphaFoldDB" id="A0A143PGR1"/>
<dbReference type="Proteomes" id="UP000076079">
    <property type="component" value="Chromosome"/>
</dbReference>
<keyword evidence="3 5" id="KW-0479">Metal-binding</keyword>
<reference evidence="7 8" key="1">
    <citation type="journal article" date="2016" name="Genome Announc.">
        <title>First Complete Genome Sequence of a Subdivision 6 Acidobacterium Strain.</title>
        <authorList>
            <person name="Huang S."/>
            <person name="Vieira S."/>
            <person name="Bunk B."/>
            <person name="Riedel T."/>
            <person name="Sproer C."/>
            <person name="Overmann J."/>
        </authorList>
    </citation>
    <scope>NUCLEOTIDE SEQUENCE [LARGE SCALE GENOMIC DNA]</scope>
    <source>
        <strain evidence="8">DSM 100886 HEG_-6_39</strain>
    </source>
</reference>
<keyword evidence="8" id="KW-1185">Reference proteome</keyword>
<dbReference type="PANTHER" id="PTHR38826">
    <property type="entry name" value="RIBONUCLEASE VAPC13"/>
    <property type="match status" value="1"/>
</dbReference>
<evidence type="ECO:0000313" key="7">
    <source>
        <dbReference type="EMBL" id="AMY07606.1"/>
    </source>
</evidence>
<dbReference type="OrthoDB" id="4726629at2"/>
<dbReference type="SUPFAM" id="SSF88723">
    <property type="entry name" value="PIN domain-like"/>
    <property type="match status" value="1"/>
</dbReference>
<dbReference type="GO" id="GO:0090729">
    <property type="term" value="F:toxin activity"/>
    <property type="evidence" value="ECO:0007669"/>
    <property type="project" value="UniProtKB-KW"/>
</dbReference>
<dbReference type="HAMAP" id="MF_00265">
    <property type="entry name" value="VapC_Nob1"/>
    <property type="match status" value="1"/>
</dbReference>
<evidence type="ECO:0000259" key="6">
    <source>
        <dbReference type="Pfam" id="PF01850"/>
    </source>
</evidence>
<evidence type="ECO:0000256" key="3">
    <source>
        <dbReference type="ARBA" id="ARBA00022723"/>
    </source>
</evidence>
<dbReference type="InterPro" id="IPR052106">
    <property type="entry name" value="PINc/VapC_TA"/>
</dbReference>
<dbReference type="Pfam" id="PF01850">
    <property type="entry name" value="PIN"/>
    <property type="match status" value="1"/>
</dbReference>
<comment type="cofactor">
    <cofactor evidence="5">
        <name>Mg(2+)</name>
        <dbReference type="ChEBI" id="CHEBI:18420"/>
    </cofactor>
</comment>
<name>A0A143PGR1_LUTPR</name>
<keyword evidence="5" id="KW-0800">Toxin</keyword>
<dbReference type="KEGG" id="abac:LuPra_00780"/>
<protein>
    <recommendedName>
        <fullName evidence="5">Ribonuclease VapC</fullName>
        <shortName evidence="5">RNase VapC</shortName>
        <ecNumber evidence="5">3.1.-.-</ecNumber>
    </recommendedName>
    <alternativeName>
        <fullName evidence="5">Toxin VapC</fullName>
    </alternativeName>
</protein>